<accession>A0A9N9GKV9</accession>
<evidence type="ECO:0000256" key="12">
    <source>
        <dbReference type="SAM" id="MobiDB-lite"/>
    </source>
</evidence>
<keyword evidence="7 13" id="KW-1133">Transmembrane helix</keyword>
<evidence type="ECO:0000256" key="10">
    <source>
        <dbReference type="PROSITE-ProRule" id="PRU00282"/>
    </source>
</evidence>
<evidence type="ECO:0000256" key="2">
    <source>
        <dbReference type="ARBA" id="ARBA00006375"/>
    </source>
</evidence>
<evidence type="ECO:0000256" key="5">
    <source>
        <dbReference type="ARBA" id="ARBA00022737"/>
    </source>
</evidence>
<dbReference type="EMBL" id="CAJVQA010004909">
    <property type="protein sequence ID" value="CAG8609102.1"/>
    <property type="molecule type" value="Genomic_DNA"/>
</dbReference>
<keyword evidence="8" id="KW-0496">Mitochondrion</keyword>
<dbReference type="Proteomes" id="UP000789759">
    <property type="component" value="Unassembled WGS sequence"/>
</dbReference>
<evidence type="ECO:0000256" key="13">
    <source>
        <dbReference type="SAM" id="Phobius"/>
    </source>
</evidence>
<proteinExistence type="inferred from homology"/>
<evidence type="ECO:0000313" key="14">
    <source>
        <dbReference type="EMBL" id="CAG8609102.1"/>
    </source>
</evidence>
<reference evidence="14" key="1">
    <citation type="submission" date="2021-06" db="EMBL/GenBank/DDBJ databases">
        <authorList>
            <person name="Kallberg Y."/>
            <person name="Tangrot J."/>
            <person name="Rosling A."/>
        </authorList>
    </citation>
    <scope>NUCLEOTIDE SEQUENCE</scope>
    <source>
        <strain evidence="14">FL966</strain>
    </source>
</reference>
<dbReference type="SUPFAM" id="SSF103506">
    <property type="entry name" value="Mitochondrial carrier"/>
    <property type="match status" value="1"/>
</dbReference>
<dbReference type="PRINTS" id="PR00926">
    <property type="entry name" value="MITOCARRIER"/>
</dbReference>
<evidence type="ECO:0000313" key="15">
    <source>
        <dbReference type="Proteomes" id="UP000789759"/>
    </source>
</evidence>
<organism evidence="14 15">
    <name type="scientific">Cetraspora pellucida</name>
    <dbReference type="NCBI Taxonomy" id="1433469"/>
    <lineage>
        <taxon>Eukaryota</taxon>
        <taxon>Fungi</taxon>
        <taxon>Fungi incertae sedis</taxon>
        <taxon>Mucoromycota</taxon>
        <taxon>Glomeromycotina</taxon>
        <taxon>Glomeromycetes</taxon>
        <taxon>Diversisporales</taxon>
        <taxon>Gigasporaceae</taxon>
        <taxon>Cetraspora</taxon>
    </lineage>
</organism>
<evidence type="ECO:0000256" key="11">
    <source>
        <dbReference type="RuleBase" id="RU000488"/>
    </source>
</evidence>
<evidence type="ECO:0000256" key="9">
    <source>
        <dbReference type="ARBA" id="ARBA00023136"/>
    </source>
</evidence>
<feature type="repeat" description="Solcar" evidence="10">
    <location>
        <begin position="261"/>
        <end position="349"/>
    </location>
</feature>
<dbReference type="PRINTS" id="PR00928">
    <property type="entry name" value="GRAVESDC"/>
</dbReference>
<name>A0A9N9GKV9_9GLOM</name>
<dbReference type="PANTHER" id="PTHR24089">
    <property type="entry name" value="SOLUTE CARRIER FAMILY 25"/>
    <property type="match status" value="1"/>
</dbReference>
<comment type="subcellular location">
    <subcellularLocation>
        <location evidence="1">Mitochondrion inner membrane</location>
        <topology evidence="1">Multi-pass membrane protein</topology>
    </subcellularLocation>
</comment>
<feature type="repeat" description="Solcar" evidence="10">
    <location>
        <begin position="135"/>
        <end position="231"/>
    </location>
</feature>
<dbReference type="Gene3D" id="1.50.40.10">
    <property type="entry name" value="Mitochondrial carrier domain"/>
    <property type="match status" value="1"/>
</dbReference>
<dbReference type="InterPro" id="IPR023395">
    <property type="entry name" value="MCP_dom_sf"/>
</dbReference>
<comment type="similarity">
    <text evidence="2 11">Belongs to the mitochondrial carrier (TC 2.A.29) family.</text>
</comment>
<feature type="repeat" description="Solcar" evidence="10">
    <location>
        <begin position="36"/>
        <end position="127"/>
    </location>
</feature>
<evidence type="ECO:0000256" key="4">
    <source>
        <dbReference type="ARBA" id="ARBA00022692"/>
    </source>
</evidence>
<keyword evidence="15" id="KW-1185">Reference proteome</keyword>
<keyword evidence="4 10" id="KW-0812">Transmembrane</keyword>
<sequence length="353" mass="39692">MSTTSTTAQLATNSPFTSQEKTQSGQGETVKVRSSKYIIRTLYAGGVAGCVAKTVIAPLDRVKILFQSSNPQFQKYAGSWVGLFQATRQIYNDSGPKGLFQGHSATLIRIFPYAAIKFAAFEQFRHLLMPTRQHETRYKNFVAGSMAGVTSVLCTYPLELVRVRLAFEVRKDSRVGIRSICKQIYHESAASHRRFLHFSIMNFYRGLTPTIMGMIPYAGVSFWTHYTLSEFCRTTLANITINPSLIASKKDSIDQERRVPLKTWAELTIGGLSGAISQTVSYPLEVIRRRMQVYGAIDPSSFVSIQQTTRNIWTTSGLKGFFVGLSIGYLKIIPMIAVSFTVYHRMKLYMDIY</sequence>
<dbReference type="PROSITE" id="PS50920">
    <property type="entry name" value="SOLCAR"/>
    <property type="match status" value="3"/>
</dbReference>
<keyword evidence="9 10" id="KW-0472">Membrane</keyword>
<dbReference type="Pfam" id="PF00153">
    <property type="entry name" value="Mito_carr"/>
    <property type="match status" value="3"/>
</dbReference>
<dbReference type="GO" id="GO:0005743">
    <property type="term" value="C:mitochondrial inner membrane"/>
    <property type="evidence" value="ECO:0007669"/>
    <property type="project" value="UniProtKB-SubCell"/>
</dbReference>
<dbReference type="InterPro" id="IPR002167">
    <property type="entry name" value="GDC-like"/>
</dbReference>
<evidence type="ECO:0000256" key="1">
    <source>
        <dbReference type="ARBA" id="ARBA00004448"/>
    </source>
</evidence>
<dbReference type="InterPro" id="IPR002067">
    <property type="entry name" value="MCP"/>
</dbReference>
<dbReference type="InterPro" id="IPR018108">
    <property type="entry name" value="MCP_transmembrane"/>
</dbReference>
<gene>
    <name evidence="14" type="ORF">CPELLU_LOCUS7364</name>
</gene>
<protein>
    <submittedName>
        <fullName evidence="14">17328_t:CDS:1</fullName>
    </submittedName>
</protein>
<feature type="region of interest" description="Disordered" evidence="12">
    <location>
        <begin position="1"/>
        <end position="27"/>
    </location>
</feature>
<evidence type="ECO:0000256" key="6">
    <source>
        <dbReference type="ARBA" id="ARBA00022792"/>
    </source>
</evidence>
<keyword evidence="6" id="KW-0999">Mitochondrion inner membrane</keyword>
<dbReference type="GO" id="GO:0055085">
    <property type="term" value="P:transmembrane transport"/>
    <property type="evidence" value="ECO:0007669"/>
    <property type="project" value="InterPro"/>
</dbReference>
<keyword evidence="3 11" id="KW-0813">Transport</keyword>
<keyword evidence="5" id="KW-0677">Repeat</keyword>
<evidence type="ECO:0000256" key="3">
    <source>
        <dbReference type="ARBA" id="ARBA00022448"/>
    </source>
</evidence>
<evidence type="ECO:0000256" key="7">
    <source>
        <dbReference type="ARBA" id="ARBA00022989"/>
    </source>
</evidence>
<dbReference type="AlphaFoldDB" id="A0A9N9GKV9"/>
<evidence type="ECO:0000256" key="8">
    <source>
        <dbReference type="ARBA" id="ARBA00023128"/>
    </source>
</evidence>
<dbReference type="OrthoDB" id="270584at2759"/>
<feature type="transmembrane region" description="Helical" evidence="13">
    <location>
        <begin position="321"/>
        <end position="343"/>
    </location>
</feature>
<comment type="caution">
    <text evidence="14">The sequence shown here is derived from an EMBL/GenBank/DDBJ whole genome shotgun (WGS) entry which is preliminary data.</text>
</comment>